<feature type="domain" description="YDG" evidence="3">
    <location>
        <begin position="418"/>
        <end position="493"/>
    </location>
</feature>
<protein>
    <submittedName>
        <fullName evidence="5">Por secretion system C-terminal sorting domain-containing protein</fullName>
    </submittedName>
</protein>
<keyword evidence="1 2" id="KW-0732">Signal</keyword>
<feature type="domain" description="YDG" evidence="3">
    <location>
        <begin position="586"/>
        <end position="662"/>
    </location>
</feature>
<feature type="domain" description="YDG" evidence="3">
    <location>
        <begin position="670"/>
        <end position="746"/>
    </location>
</feature>
<feature type="domain" description="YDG" evidence="3">
    <location>
        <begin position="335"/>
        <end position="410"/>
    </location>
</feature>
<organism evidence="5 6">
    <name type="scientific">Flavobacterium noncentrifugens</name>
    <dbReference type="NCBI Taxonomy" id="1128970"/>
    <lineage>
        <taxon>Bacteria</taxon>
        <taxon>Pseudomonadati</taxon>
        <taxon>Bacteroidota</taxon>
        <taxon>Flavobacteriia</taxon>
        <taxon>Flavobacteriales</taxon>
        <taxon>Flavobacteriaceae</taxon>
        <taxon>Flavobacterium</taxon>
    </lineage>
</organism>
<evidence type="ECO:0000256" key="2">
    <source>
        <dbReference type="SAM" id="SignalP"/>
    </source>
</evidence>
<feature type="domain" description="YDG" evidence="3">
    <location>
        <begin position="842"/>
        <end position="916"/>
    </location>
</feature>
<feature type="domain" description="YDG" evidence="3">
    <location>
        <begin position="252"/>
        <end position="328"/>
    </location>
</feature>
<dbReference type="InterPro" id="IPR021655">
    <property type="entry name" value="Put_metal-bd"/>
</dbReference>
<dbReference type="Proteomes" id="UP000199580">
    <property type="component" value="Unassembled WGS sequence"/>
</dbReference>
<sequence length="1693" mass="173566">MKTLLPKKYVRALQLFLLLLAGTSWAQVVPTHTGNTGFTGWTQANCTQGSASSNDYLIMGVANASVTSPVMNLDNFTGESLTFQARMYGGPTTAQATITVSISVNNGSSYAVLGTRTPTNTTLTAQTAFDLSSYTGTQCFIKIETKGASGAKGAGVDNIAISGTAAPTTTAQTITFAGPTAKTYGDGTFALSATASSNLTVSFISSNTAVATVSGTTVTIVGAGSTNITASQAGNASYSAAPNVVRALTVNKKAATLPNAAAVDKIYNRTTTATITPGTISGIINSDAVTVSGGGTFASLNAGLNIGVTPALTLAGAKAANYALTQPTNLSADITPKPLTIPGAAILNKVFDGNTDATFSGTLTGVISPDDVALSVTAGFDFPFASPGIPVTVDASLVGAAVNNYKLPALTGFTADITPKALTVSDARALNKIFDGNANAIITGTLEGVISPDEVTFVGSGLFDSPAVGLNVPVTSTSTITGDISNYTLQQPTGLRANITADALIPQTITFDNLNNLIYGTANFNLSATATSGLAVVYESSDATIASVSGNTITTNKTGTVTITATQPGNGTYDVANPVTQTLTITPKELTLANAAATNKIYDGTNNATVTGTLSGIVNSDDVTFIGTGNFAATAVAQNINVTAVITLGGSAAANYSIVQPTGLTASITVKTLTISGLTVLDKVYDKTTVATNDGGILNGIVQNEDVTFTGMVAFTSADAGTNIPVISSLELSGDTASNYVLTQPTSLNADITRAALTVTGLTAENKVYNRNTAAVLNGNPVLQNVIDGDDVALSGTATAVFNNKNVGTAKPIIVSGYTLTGTSASNYSVTQPTGITANITAANVTINNALANDKTFDGNATATITGTLSGVISPDVVTLVGTGTFATSAVGTNIGVTSTATLGGTDGVNYTINPQPQGLTADILTGPSILAVGDLTIIGMQVNTPDSFAFVSWVPLNPGTIIKFTDNGFHGSVSANEANNARGGENFVLWRNNGGVIPAGTVILFTDAPSVNYGTIVSGNLNGLAAGGDTIFAYQGPATSGTNPDFTANTTTTTFNGTLLYGISLQGSGSNTTWLTTGTATSNNSYLPSQLNVSNGNIAIANSASRAQYNGSRSNQVSLDGYKALVNNPANWTSGSSAGTQTFNTTAFTLATAPTASVLSGTATVCSGASANLNVAISGGTAPFKVVYSDGTSEFTVNNYNSGNAISVAPTVTTNYAIVSVTDANSLVGTGNSGSAIITVSVPATYYADADHDGYGNPDVSYFGCIQSGYVLDNTDCNDAVAAINPGQPEIPYDGVDNNCDGQLDEGFQIKTKLLNNFCGATLPSIGSLIGIITLVQSNQITGYKIRVTNGSNVQVIDRTVPNFSLTMLPSFDYATTYTVEIQLQRNGVYLGYYGDSCLVSSPAVLEEGGATAVSPSQCGIRIPAITTLISTTSLARVTGYRFRITDITPGGTGLVQTIDRPLHWFSLPMLAQYNYNATYTIEVSVKTTGAYSGFGSACEISSPLVPMTKCGYTATSVTDNITALSASGAAQYRFLVIETQQGGSTTIDRNMNYFNFSMIPGYLPGGRYSVRVATFTNGNWSVFSDACSVFAPGGIAAKGLMDEIESIGNVSFGAAVAPNPFASDFNLKLTTASQELIQIRVYDMLGKLMESKSLEVPELEKQQLGNNYPSGVYNMIVTQGEQVKTIRVIKR</sequence>
<dbReference type="Pfam" id="PF18962">
    <property type="entry name" value="Por_Secre_tail"/>
    <property type="match status" value="1"/>
</dbReference>
<dbReference type="SUPFAM" id="SSF49373">
    <property type="entry name" value="Invasin/intimin cell-adhesion fragments"/>
    <property type="match status" value="2"/>
</dbReference>
<dbReference type="InterPro" id="IPR026444">
    <property type="entry name" value="Secre_tail"/>
</dbReference>
<proteinExistence type="predicted"/>
<dbReference type="NCBIfam" id="TIGR04183">
    <property type="entry name" value="Por_Secre_tail"/>
    <property type="match status" value="1"/>
</dbReference>
<feature type="domain" description="Secretion system C-terminal sorting" evidence="4">
    <location>
        <begin position="1620"/>
        <end position="1687"/>
    </location>
</feature>
<evidence type="ECO:0000259" key="4">
    <source>
        <dbReference type="Pfam" id="PF18962"/>
    </source>
</evidence>
<dbReference type="InterPro" id="IPR041248">
    <property type="entry name" value="YDG"/>
</dbReference>
<evidence type="ECO:0000313" key="6">
    <source>
        <dbReference type="Proteomes" id="UP000199580"/>
    </source>
</evidence>
<evidence type="ECO:0000256" key="1">
    <source>
        <dbReference type="ARBA" id="ARBA00022729"/>
    </source>
</evidence>
<dbReference type="InterPro" id="IPR008964">
    <property type="entry name" value="Invasin/intimin_cell_adhesion"/>
</dbReference>
<reference evidence="5 6" key="1">
    <citation type="submission" date="2016-10" db="EMBL/GenBank/DDBJ databases">
        <authorList>
            <person name="de Groot N.N."/>
        </authorList>
    </citation>
    <scope>NUCLEOTIDE SEQUENCE [LARGE SCALE GENOMIC DNA]</scope>
    <source>
        <strain evidence="5 6">CGMCC 1.10076</strain>
    </source>
</reference>
<dbReference type="STRING" id="1128970.SAMN04487935_3666"/>
<feature type="domain" description="YDG" evidence="3">
    <location>
        <begin position="753"/>
        <end position="834"/>
    </location>
</feature>
<feature type="signal peptide" evidence="2">
    <location>
        <begin position="1"/>
        <end position="26"/>
    </location>
</feature>
<evidence type="ECO:0000259" key="3">
    <source>
        <dbReference type="Pfam" id="PF18657"/>
    </source>
</evidence>
<dbReference type="EMBL" id="FNEZ01000008">
    <property type="protein sequence ID" value="SDK57229.1"/>
    <property type="molecule type" value="Genomic_DNA"/>
</dbReference>
<dbReference type="Gene3D" id="2.60.40.1080">
    <property type="match status" value="2"/>
</dbReference>
<keyword evidence="6" id="KW-1185">Reference proteome</keyword>
<accession>A0A1G9D044</accession>
<dbReference type="RefSeq" id="WP_091399063.1">
    <property type="nucleotide sequence ID" value="NZ_BKAI01000016.1"/>
</dbReference>
<name>A0A1G9D044_9FLAO</name>
<evidence type="ECO:0000313" key="5">
    <source>
        <dbReference type="EMBL" id="SDK57229.1"/>
    </source>
</evidence>
<gene>
    <name evidence="5" type="ORF">SAMN04487935_3666</name>
</gene>
<dbReference type="Pfam" id="PF11617">
    <property type="entry name" value="Cu-binding_MopE"/>
    <property type="match status" value="1"/>
</dbReference>
<dbReference type="Pfam" id="PF18657">
    <property type="entry name" value="YDG"/>
    <property type="match status" value="7"/>
</dbReference>
<dbReference type="OrthoDB" id="1363275at2"/>
<feature type="chain" id="PRO_5011518191" evidence="2">
    <location>
        <begin position="27"/>
        <end position="1693"/>
    </location>
</feature>